<evidence type="ECO:0000256" key="1">
    <source>
        <dbReference type="ARBA" id="ARBA00022729"/>
    </source>
</evidence>
<dbReference type="Proteomes" id="UP000245829">
    <property type="component" value="Unassembled WGS sequence"/>
</dbReference>
<organism evidence="3 4">
    <name type="scientific">Nitrosopumilus zosterae</name>
    <dbReference type="NCBI Taxonomy" id="718286"/>
    <lineage>
        <taxon>Archaea</taxon>
        <taxon>Nitrososphaerota</taxon>
        <taxon>Nitrososphaeria</taxon>
        <taxon>Nitrosopumilales</taxon>
        <taxon>Nitrosopumilaceae</taxon>
        <taxon>Nitrosopumilus</taxon>
    </lineage>
</organism>
<reference evidence="3 4" key="1">
    <citation type="submission" date="2018-05" db="EMBL/GenBank/DDBJ databases">
        <title>genome sequencing of Nitrosopumilus sp. NM25.</title>
        <authorList>
            <person name="Mori K."/>
            <person name="Nakagawa T."/>
        </authorList>
    </citation>
    <scope>NUCLEOTIDE SEQUENCE [LARGE SCALE GENOMIC DNA]</scope>
    <source>
        <strain evidence="3 4">NM25</strain>
    </source>
</reference>
<name>A0A2S2KRH4_9ARCH</name>
<comment type="caution">
    <text evidence="3">The sequence shown here is derived from an EMBL/GenBank/DDBJ whole genome shotgun (WGS) entry which is preliminary data.</text>
</comment>
<accession>A0A2S2KRH4</accession>
<dbReference type="InterPro" id="IPR050473">
    <property type="entry name" value="A2M/Complement_sys"/>
</dbReference>
<dbReference type="PANTHER" id="PTHR11412">
    <property type="entry name" value="MACROGLOBULIN / COMPLEMENT"/>
    <property type="match status" value="1"/>
</dbReference>
<dbReference type="Gene3D" id="2.60.40.1930">
    <property type="match status" value="1"/>
</dbReference>
<protein>
    <recommendedName>
        <fullName evidence="5">Biofilm-associated protein</fullName>
    </recommendedName>
</protein>
<sequence>MDNLISMNKSSMRGMILSIALLLSVAVVIPAYAEINVNSVALEETTIIELTNEQNENVNTFRIWLGSDFSFKSFKTEKGWVGEKTPQGVIVFTSSEPIKKGESVKFGVKTDKVNAGINWKALDSEDKQIDTGKVLPKELSLLSENPKNQEGNTSISISAESSFRIVPKEPNVGSSIRVTGDKFGASQEFDFYINSMKIGSFETDKDGHFMTSMKIPKEQKADRVDFIVKDKKGEEKKLSLRINEIENRIVEGNVKLTIQGVPNVVHRGEFLEIFGTGKPGNPITLEIIGPNGEQIRTRATEIDNKGNWELEPLIVPVDRPFGKYTGIISDGREEETISWAVESDKVVIITPTSLKFDPGQTMAFNGTALPNKPIELTLEDPLGNEIFSDIFEIDESGLVEFEFPTTQNTAEGTYTLIATQEKSKEFIFVGLGQLPTIPVNIEFDKLSYKSTETATISITGKASEVVSLLIIDPADKPKGETISIKLQPDGRGSHSLNLKGFTSGVYSAVVSKGSTKSTEIFAVGLQVGSGEIDINTTKTEYQPGDPILILGTTSPNVLLTITMFDPDGKEIKVRESFSDKEGRISEEVFRIPSDAKTGTWKIHAKSGSNFDDVEMKVKNIEQEGMIISVSNNPKLDGVNDFLTIQVIGAAQTVKIEMISDDGKIIEKLEFPSTSSGEIKQPWKIPKDMEPGIYTITAKDAFNTAQSTFEIK</sequence>
<keyword evidence="2" id="KW-0882">Thioester bond</keyword>
<gene>
    <name evidence="3" type="ORF">NZNM25_10710</name>
</gene>
<keyword evidence="1" id="KW-0732">Signal</keyword>
<dbReference type="EMBL" id="BGKI01000006">
    <property type="protein sequence ID" value="GBH34280.1"/>
    <property type="molecule type" value="Genomic_DNA"/>
</dbReference>
<proteinExistence type="predicted"/>
<keyword evidence="4" id="KW-1185">Reference proteome</keyword>
<evidence type="ECO:0000256" key="2">
    <source>
        <dbReference type="ARBA" id="ARBA00022966"/>
    </source>
</evidence>
<evidence type="ECO:0000313" key="4">
    <source>
        <dbReference type="Proteomes" id="UP000245829"/>
    </source>
</evidence>
<dbReference type="AlphaFoldDB" id="A0A2S2KRH4"/>
<evidence type="ECO:0000313" key="3">
    <source>
        <dbReference type="EMBL" id="GBH34280.1"/>
    </source>
</evidence>
<dbReference type="PANTHER" id="PTHR11412:SF136">
    <property type="entry name" value="CD109 ANTIGEN"/>
    <property type="match status" value="1"/>
</dbReference>
<evidence type="ECO:0008006" key="5">
    <source>
        <dbReference type="Google" id="ProtNLM"/>
    </source>
</evidence>